<keyword evidence="10" id="KW-1185">Reference proteome</keyword>
<dbReference type="Proteomes" id="UP001627154">
    <property type="component" value="Unassembled WGS sequence"/>
</dbReference>
<dbReference type="EMBL" id="JBJJXI010000123">
    <property type="protein sequence ID" value="KAL3389314.1"/>
    <property type="molecule type" value="Genomic_DNA"/>
</dbReference>
<evidence type="ECO:0000256" key="2">
    <source>
        <dbReference type="ARBA" id="ARBA00022606"/>
    </source>
</evidence>
<keyword evidence="8" id="KW-0807">Transducer</keyword>
<keyword evidence="2" id="KW-0716">Sensory transduction</keyword>
<dbReference type="InterPro" id="IPR004117">
    <property type="entry name" value="7tm6_olfct_rcpt"/>
</dbReference>
<sequence length="72" mass="8471">MIDYSTGLFDDAWMNHWYESSRETQQLLQIMRMRCLKPCYLTAGNLYVMNFENFAKIIKTSMSYITVVGSIT</sequence>
<evidence type="ECO:0000256" key="1">
    <source>
        <dbReference type="ARBA" id="ARBA00004141"/>
    </source>
</evidence>
<evidence type="ECO:0000313" key="10">
    <source>
        <dbReference type="Proteomes" id="UP001627154"/>
    </source>
</evidence>
<comment type="subcellular location">
    <subcellularLocation>
        <location evidence="1">Membrane</location>
        <topology evidence="1">Multi-pass membrane protein</topology>
    </subcellularLocation>
</comment>
<evidence type="ECO:0000256" key="5">
    <source>
        <dbReference type="ARBA" id="ARBA00022989"/>
    </source>
</evidence>
<keyword evidence="5" id="KW-1133">Transmembrane helix</keyword>
<evidence type="ECO:0000256" key="8">
    <source>
        <dbReference type="ARBA" id="ARBA00023224"/>
    </source>
</evidence>
<gene>
    <name evidence="9" type="ORF">TKK_015560</name>
</gene>
<evidence type="ECO:0000256" key="3">
    <source>
        <dbReference type="ARBA" id="ARBA00022692"/>
    </source>
</evidence>
<organism evidence="9 10">
    <name type="scientific">Trichogramma kaykai</name>
    <dbReference type="NCBI Taxonomy" id="54128"/>
    <lineage>
        <taxon>Eukaryota</taxon>
        <taxon>Metazoa</taxon>
        <taxon>Ecdysozoa</taxon>
        <taxon>Arthropoda</taxon>
        <taxon>Hexapoda</taxon>
        <taxon>Insecta</taxon>
        <taxon>Pterygota</taxon>
        <taxon>Neoptera</taxon>
        <taxon>Endopterygota</taxon>
        <taxon>Hymenoptera</taxon>
        <taxon>Apocrita</taxon>
        <taxon>Proctotrupomorpha</taxon>
        <taxon>Chalcidoidea</taxon>
        <taxon>Trichogrammatidae</taxon>
        <taxon>Trichogramma</taxon>
    </lineage>
</organism>
<dbReference type="GO" id="GO:0016020">
    <property type="term" value="C:membrane"/>
    <property type="evidence" value="ECO:0007669"/>
    <property type="project" value="UniProtKB-SubCell"/>
</dbReference>
<reference evidence="9 10" key="1">
    <citation type="journal article" date="2024" name="bioRxiv">
        <title>A reference genome for Trichogramma kaykai: A tiny desert-dwelling parasitoid wasp with competing sex-ratio distorters.</title>
        <authorList>
            <person name="Culotta J."/>
            <person name="Lindsey A.R."/>
        </authorList>
    </citation>
    <scope>NUCLEOTIDE SEQUENCE [LARGE SCALE GENOMIC DNA]</scope>
    <source>
        <strain evidence="9 10">KSX58</strain>
    </source>
</reference>
<comment type="caution">
    <text evidence="9">The sequence shown here is derived from an EMBL/GenBank/DDBJ whole genome shotgun (WGS) entry which is preliminary data.</text>
</comment>
<evidence type="ECO:0000313" key="9">
    <source>
        <dbReference type="EMBL" id="KAL3389314.1"/>
    </source>
</evidence>
<dbReference type="GO" id="GO:0007608">
    <property type="term" value="P:sensory perception of smell"/>
    <property type="evidence" value="ECO:0007669"/>
    <property type="project" value="UniProtKB-KW"/>
</dbReference>
<evidence type="ECO:0000256" key="4">
    <source>
        <dbReference type="ARBA" id="ARBA00022725"/>
    </source>
</evidence>
<dbReference type="AlphaFoldDB" id="A0ABD2W9D7"/>
<evidence type="ECO:0000256" key="7">
    <source>
        <dbReference type="ARBA" id="ARBA00023170"/>
    </source>
</evidence>
<proteinExistence type="predicted"/>
<evidence type="ECO:0000256" key="6">
    <source>
        <dbReference type="ARBA" id="ARBA00023136"/>
    </source>
</evidence>
<dbReference type="GO" id="GO:0007165">
    <property type="term" value="P:signal transduction"/>
    <property type="evidence" value="ECO:0007669"/>
    <property type="project" value="UniProtKB-KW"/>
</dbReference>
<keyword evidence="7" id="KW-0675">Receptor</keyword>
<dbReference type="PANTHER" id="PTHR21137">
    <property type="entry name" value="ODORANT RECEPTOR"/>
    <property type="match status" value="1"/>
</dbReference>
<keyword evidence="6" id="KW-0472">Membrane</keyword>
<protein>
    <submittedName>
        <fullName evidence="9">Uncharacterized protein</fullName>
    </submittedName>
</protein>
<keyword evidence="4" id="KW-0552">Olfaction</keyword>
<dbReference type="Pfam" id="PF02949">
    <property type="entry name" value="7tm_6"/>
    <property type="match status" value="1"/>
</dbReference>
<keyword evidence="3" id="KW-0812">Transmembrane</keyword>
<accession>A0ABD2W9D7</accession>
<name>A0ABD2W9D7_9HYME</name>